<gene>
    <name evidence="3" type="ORF">BAA01_10835</name>
</gene>
<keyword evidence="1" id="KW-0812">Transmembrane</keyword>
<sequence>MRLAALILGIIGGIAGFGGALFALIIGGLDAAFSGSGTSPVIGLGVAAVLFSLIGLVGGALALKKPKAAGIMMLVSAVGGLVSISWGYVVAFPVFLIAGILALLSQKELETTTNI</sequence>
<dbReference type="EMBL" id="LZRT01000067">
    <property type="protein sequence ID" value="OUM87932.1"/>
    <property type="molecule type" value="Genomic_DNA"/>
</dbReference>
<dbReference type="InterPro" id="IPR025273">
    <property type="entry name" value="DUF4064"/>
</dbReference>
<name>A0A1Y3PKQ4_9BACI</name>
<keyword evidence="1" id="KW-1133">Transmembrane helix</keyword>
<evidence type="ECO:0000256" key="1">
    <source>
        <dbReference type="SAM" id="Phobius"/>
    </source>
</evidence>
<evidence type="ECO:0000313" key="3">
    <source>
        <dbReference type="EMBL" id="OUM87932.1"/>
    </source>
</evidence>
<protein>
    <recommendedName>
        <fullName evidence="2">DUF4064 domain-containing protein</fullName>
    </recommendedName>
</protein>
<keyword evidence="1" id="KW-0472">Membrane</keyword>
<feature type="transmembrane region" description="Helical" evidence="1">
    <location>
        <begin position="75"/>
        <end position="104"/>
    </location>
</feature>
<dbReference type="Pfam" id="PF13273">
    <property type="entry name" value="DUF4064"/>
    <property type="match status" value="1"/>
</dbReference>
<feature type="domain" description="DUF4064" evidence="2">
    <location>
        <begin position="1"/>
        <end position="82"/>
    </location>
</feature>
<proteinExistence type="predicted"/>
<organism evidence="3 4">
    <name type="scientific">Bacillus thermozeamaize</name>
    <dbReference type="NCBI Taxonomy" id="230954"/>
    <lineage>
        <taxon>Bacteria</taxon>
        <taxon>Bacillati</taxon>
        <taxon>Bacillota</taxon>
        <taxon>Bacilli</taxon>
        <taxon>Bacillales</taxon>
        <taxon>Bacillaceae</taxon>
        <taxon>Bacillus</taxon>
    </lineage>
</organism>
<feature type="transmembrane region" description="Helical" evidence="1">
    <location>
        <begin position="7"/>
        <end position="29"/>
    </location>
</feature>
<evidence type="ECO:0000259" key="2">
    <source>
        <dbReference type="Pfam" id="PF13273"/>
    </source>
</evidence>
<dbReference type="Proteomes" id="UP000196475">
    <property type="component" value="Unassembled WGS sequence"/>
</dbReference>
<evidence type="ECO:0000313" key="4">
    <source>
        <dbReference type="Proteomes" id="UP000196475"/>
    </source>
</evidence>
<comment type="caution">
    <text evidence="3">The sequence shown here is derived from an EMBL/GenBank/DDBJ whole genome shotgun (WGS) entry which is preliminary data.</text>
</comment>
<reference evidence="4" key="1">
    <citation type="submission" date="2016-06" db="EMBL/GenBank/DDBJ databases">
        <authorList>
            <person name="Nascimento L."/>
            <person name="Pereira R.V."/>
            <person name="Martins L.F."/>
            <person name="Quaggio R.B."/>
            <person name="Silva A.M."/>
            <person name="Setubal J.C."/>
        </authorList>
    </citation>
    <scope>NUCLEOTIDE SEQUENCE [LARGE SCALE GENOMIC DNA]</scope>
</reference>
<accession>A0A1Y3PKQ4</accession>
<dbReference type="AlphaFoldDB" id="A0A1Y3PKQ4"/>
<feature type="transmembrane region" description="Helical" evidence="1">
    <location>
        <begin position="41"/>
        <end position="63"/>
    </location>
</feature>